<name>A0A3N0DX58_9ACTN</name>
<proteinExistence type="predicted"/>
<sequence length="67" mass="6803">MSGLLVVLPLLASPFEIFVVLLCLFGGFLGHGPAPALVSFEIELPDASGVKPDKGAGPCALGLTLEP</sequence>
<evidence type="ECO:0000313" key="3">
    <source>
        <dbReference type="Proteomes" id="UP000277094"/>
    </source>
</evidence>
<gene>
    <name evidence="2" type="ORF">EFL95_14995</name>
</gene>
<feature type="transmembrane region" description="Helical" evidence="1">
    <location>
        <begin position="6"/>
        <end position="29"/>
    </location>
</feature>
<comment type="caution">
    <text evidence="2">The sequence shown here is derived from an EMBL/GenBank/DDBJ whole genome shotgun (WGS) entry which is preliminary data.</text>
</comment>
<dbReference type="EMBL" id="RJSG01000002">
    <property type="protein sequence ID" value="RNL80202.1"/>
    <property type="molecule type" value="Genomic_DNA"/>
</dbReference>
<keyword evidence="1" id="KW-1133">Transmembrane helix</keyword>
<protein>
    <submittedName>
        <fullName evidence="2">Uncharacterized protein</fullName>
    </submittedName>
</protein>
<reference evidence="2 3" key="1">
    <citation type="submission" date="2018-11" db="EMBL/GenBank/DDBJ databases">
        <authorList>
            <person name="Li F."/>
        </authorList>
    </citation>
    <scope>NUCLEOTIDE SEQUENCE [LARGE SCALE GENOMIC DNA]</scope>
    <source>
        <strain evidence="2 3">KIS18-7</strain>
    </source>
</reference>
<dbReference type="Proteomes" id="UP000277094">
    <property type="component" value="Unassembled WGS sequence"/>
</dbReference>
<evidence type="ECO:0000256" key="1">
    <source>
        <dbReference type="SAM" id="Phobius"/>
    </source>
</evidence>
<keyword evidence="3" id="KW-1185">Reference proteome</keyword>
<organism evidence="2 3">
    <name type="scientific">Nocardioides marmorisolisilvae</name>
    <dbReference type="NCBI Taxonomy" id="1542737"/>
    <lineage>
        <taxon>Bacteria</taxon>
        <taxon>Bacillati</taxon>
        <taxon>Actinomycetota</taxon>
        <taxon>Actinomycetes</taxon>
        <taxon>Propionibacteriales</taxon>
        <taxon>Nocardioidaceae</taxon>
        <taxon>Nocardioides</taxon>
    </lineage>
</organism>
<evidence type="ECO:0000313" key="2">
    <source>
        <dbReference type="EMBL" id="RNL80202.1"/>
    </source>
</evidence>
<keyword evidence="1" id="KW-0812">Transmembrane</keyword>
<dbReference type="AlphaFoldDB" id="A0A3N0DX58"/>
<keyword evidence="1" id="KW-0472">Membrane</keyword>
<accession>A0A3N0DX58</accession>